<protein>
    <recommendedName>
        <fullName evidence="1 2">Cell division protein FtsA</fullName>
    </recommendedName>
</protein>
<dbReference type="HAMAP" id="MF_02033">
    <property type="entry name" value="FtsA"/>
    <property type="match status" value="1"/>
</dbReference>
<name>A0A288Q5Y8_9LACO</name>
<dbReference type="GO" id="GO:0043093">
    <property type="term" value="P:FtsZ-dependent cytokinesis"/>
    <property type="evidence" value="ECO:0007669"/>
    <property type="project" value="UniProtKB-UniRule"/>
</dbReference>
<dbReference type="SUPFAM" id="SSF53067">
    <property type="entry name" value="Actin-like ATPase domain"/>
    <property type="match status" value="2"/>
</dbReference>
<comment type="similarity">
    <text evidence="1 2">Belongs to the FtsA/MreB family.</text>
</comment>
<dbReference type="PANTHER" id="PTHR32432">
    <property type="entry name" value="CELL DIVISION PROTEIN FTSA-RELATED"/>
    <property type="match status" value="1"/>
</dbReference>
<organism evidence="4 5">
    <name type="scientific">Weissella soli</name>
    <dbReference type="NCBI Taxonomy" id="155866"/>
    <lineage>
        <taxon>Bacteria</taxon>
        <taxon>Bacillati</taxon>
        <taxon>Bacillota</taxon>
        <taxon>Bacilli</taxon>
        <taxon>Lactobacillales</taxon>
        <taxon>Lactobacillaceae</taxon>
        <taxon>Weissella</taxon>
    </lineage>
</organism>
<evidence type="ECO:0000256" key="2">
    <source>
        <dbReference type="PIRNR" id="PIRNR003101"/>
    </source>
</evidence>
<dbReference type="AlphaFoldDB" id="A0A288Q5Y8"/>
<dbReference type="EMBL" id="QRAS01000001">
    <property type="protein sequence ID" value="RDL11691.1"/>
    <property type="molecule type" value="Genomic_DNA"/>
</dbReference>
<keyword evidence="1" id="KW-1003">Cell membrane</keyword>
<comment type="function">
    <text evidence="1 2">Cell division protein that is involved in the assembly of the Z ring. May serve as a membrane anchor for the Z ring.</text>
</comment>
<dbReference type="GO" id="GO:0009898">
    <property type="term" value="C:cytoplasmic side of plasma membrane"/>
    <property type="evidence" value="ECO:0007669"/>
    <property type="project" value="UniProtKB-UniRule"/>
</dbReference>
<dbReference type="Pfam" id="PF02491">
    <property type="entry name" value="SHS2_FTSA"/>
    <property type="match status" value="1"/>
</dbReference>
<dbReference type="SMART" id="SM00842">
    <property type="entry name" value="FtsA"/>
    <property type="match status" value="1"/>
</dbReference>
<comment type="caution">
    <text evidence="4">The sequence shown here is derived from an EMBL/GenBank/DDBJ whole genome shotgun (WGS) entry which is preliminary data.</text>
</comment>
<accession>A0A288Q5Y8</accession>
<keyword evidence="1" id="KW-0472">Membrane</keyword>
<dbReference type="Gene3D" id="3.30.420.40">
    <property type="match status" value="2"/>
</dbReference>
<dbReference type="PANTHER" id="PTHR32432:SF4">
    <property type="entry name" value="CELL DIVISION PROTEIN FTSA"/>
    <property type="match status" value="1"/>
</dbReference>
<keyword evidence="1 2" id="KW-0131">Cell cycle</keyword>
<dbReference type="InterPro" id="IPR043129">
    <property type="entry name" value="ATPase_NBD"/>
</dbReference>
<dbReference type="InterPro" id="IPR020823">
    <property type="entry name" value="Cell_div_FtsA"/>
</dbReference>
<dbReference type="RefSeq" id="WP_070229763.1">
    <property type="nucleotide sequence ID" value="NZ_BJYO01000002.1"/>
</dbReference>
<proteinExistence type="inferred from homology"/>
<gene>
    <name evidence="1" type="primary">ftsA</name>
    <name evidence="4" type="ORF">DFP99_0109</name>
</gene>
<evidence type="ECO:0000256" key="3">
    <source>
        <dbReference type="SAM" id="MobiDB-lite"/>
    </source>
</evidence>
<keyword evidence="5" id="KW-1185">Reference proteome</keyword>
<dbReference type="KEGG" id="wso:WSWS_00480"/>
<dbReference type="InterPro" id="IPR003494">
    <property type="entry name" value="SHS2_FtsA"/>
</dbReference>
<evidence type="ECO:0000313" key="5">
    <source>
        <dbReference type="Proteomes" id="UP000254912"/>
    </source>
</evidence>
<dbReference type="PIRSF" id="PIRSF003101">
    <property type="entry name" value="FtsA"/>
    <property type="match status" value="1"/>
</dbReference>
<dbReference type="NCBIfam" id="TIGR01174">
    <property type="entry name" value="ftsA"/>
    <property type="match status" value="1"/>
</dbReference>
<dbReference type="GO" id="GO:0032153">
    <property type="term" value="C:cell division site"/>
    <property type="evidence" value="ECO:0007669"/>
    <property type="project" value="UniProtKB-UniRule"/>
</dbReference>
<sequence length="450" mass="48376">MANHGLIVGLDVGTNTVKVLVADVRNQQVNIIAVGRTVSHGVKRGMVVDIEATAKDIQAALDQVVEQTGVQVSEVIANIHAADIQMQHVSGTIAVQDSQHISYADVQAAVDRALQIPLAGERTVIDLQPTEFVVDDFDGVQDPNDMVGVHLTMKGLAYIGARPYLTNLRAAIERAGLTVRDFVLAPLAYTQTIPSDAEQDFGTILMDMGASRTTAMIVQDHQVKYISTFPAGSDNITRDISTVLNIGVHDADELKLNAGVATAELANAKNQLTLNVVGKETPMQISEAELAEIIQARVEQIVGKLGDRLTKVSGFEMPGGVIITGGGVALRGIETKIASEYGVKVRLFSPSDIGLGHPGYAGAWSIVHYAAQQSQVELIVKQALYGLPLTFAQARRTTVQPVRESPKAAKAKVKSEKPVTEPISEAEPQEKISLWERIKRVVADSFEKED</sequence>
<comment type="subunit">
    <text evidence="1">Self-interacts. Interacts with FtsZ.</text>
</comment>
<evidence type="ECO:0000256" key="1">
    <source>
        <dbReference type="HAMAP-Rule" id="MF_02033"/>
    </source>
</evidence>
<dbReference type="InterPro" id="IPR050696">
    <property type="entry name" value="FtsA/MreB"/>
</dbReference>
<feature type="region of interest" description="Disordered" evidence="3">
    <location>
        <begin position="404"/>
        <end position="426"/>
    </location>
</feature>
<reference evidence="4 5" key="1">
    <citation type="submission" date="2018-07" db="EMBL/GenBank/DDBJ databases">
        <title>Genomic Encyclopedia of Type Strains, Phase III (KMG-III): the genomes of soil and plant-associated and newly described type strains.</title>
        <authorList>
            <person name="Whitman W."/>
        </authorList>
    </citation>
    <scope>NUCLEOTIDE SEQUENCE [LARGE SCALE GENOMIC DNA]</scope>
    <source>
        <strain evidence="4 5">CECT 7031</strain>
    </source>
</reference>
<comment type="subcellular location">
    <subcellularLocation>
        <location evidence="1">Cell membrane</location>
        <topology evidence="1">Peripheral membrane protein</topology>
        <orientation evidence="1">Cytoplasmic side</orientation>
    </subcellularLocation>
    <text evidence="1">Localizes to the Z ring in an FtsZ-dependent manner. Targeted to the membrane through a conserved C-terminal amphipathic helix.</text>
</comment>
<dbReference type="Pfam" id="PF14450">
    <property type="entry name" value="FtsA"/>
    <property type="match status" value="1"/>
</dbReference>
<dbReference type="Proteomes" id="UP000254912">
    <property type="component" value="Unassembled WGS sequence"/>
</dbReference>
<dbReference type="GeneID" id="94545685"/>
<keyword evidence="1 2" id="KW-0132">Cell division</keyword>
<evidence type="ECO:0000313" key="4">
    <source>
        <dbReference type="EMBL" id="RDL11691.1"/>
    </source>
</evidence>